<organism evidence="7 8">
    <name type="scientific">Daphnia pulex</name>
    <name type="common">Water flea</name>
    <dbReference type="NCBI Taxonomy" id="6669"/>
    <lineage>
        <taxon>Eukaryota</taxon>
        <taxon>Metazoa</taxon>
        <taxon>Ecdysozoa</taxon>
        <taxon>Arthropoda</taxon>
        <taxon>Crustacea</taxon>
        <taxon>Branchiopoda</taxon>
        <taxon>Diplostraca</taxon>
        <taxon>Cladocera</taxon>
        <taxon>Anomopoda</taxon>
        <taxon>Daphniidae</taxon>
        <taxon>Daphnia</taxon>
    </lineage>
</organism>
<dbReference type="PhylomeDB" id="E9I1U5"/>
<dbReference type="SMART" id="SM00547">
    <property type="entry name" value="ZnF_RBZ"/>
    <property type="match status" value="1"/>
</dbReference>
<dbReference type="GO" id="GO:0003712">
    <property type="term" value="F:transcription coregulator activity"/>
    <property type="evidence" value="ECO:0000318"/>
    <property type="project" value="GO_Central"/>
</dbReference>
<sequence length="199" mass="23058">MDKVSPNDWQCSRPGCSFLNFAKRTVCRECGKSRKPGLYDNPLDIARDSALFWSKGEEEDFLPTVNSPPQQEQDDLYLVFEKHRVDAESKQHLEMDILQKDPIIKTIGQGQKRKKLQPHLKKKKIEKLNAKKTQKQEDLKREKNNFASVTCNELLAEAILLDPTDEMLPVNVRAEFDAEKNIKEEQEEMSDYFSDISLD</sequence>
<dbReference type="GO" id="GO:0008270">
    <property type="term" value="F:zinc ion binding"/>
    <property type="evidence" value="ECO:0007669"/>
    <property type="project" value="UniProtKB-KW"/>
</dbReference>
<dbReference type="KEGG" id="dpx:DAPPUDRAFT_337578"/>
<dbReference type="AlphaFoldDB" id="E9I1U5"/>
<evidence type="ECO:0000259" key="6">
    <source>
        <dbReference type="PROSITE" id="PS50199"/>
    </source>
</evidence>
<accession>E9I1U5</accession>
<dbReference type="GO" id="GO:0003723">
    <property type="term" value="F:RNA binding"/>
    <property type="evidence" value="ECO:0000318"/>
    <property type="project" value="GO_Central"/>
</dbReference>
<name>E9I1U5_DAPPU</name>
<keyword evidence="3" id="KW-0862">Zinc</keyword>
<proteinExistence type="predicted"/>
<dbReference type="SUPFAM" id="SSF90209">
    <property type="entry name" value="Ran binding protein zinc finger-like"/>
    <property type="match status" value="1"/>
</dbReference>
<dbReference type="InterPro" id="IPR036443">
    <property type="entry name" value="Znf_RanBP2_sf"/>
</dbReference>
<evidence type="ECO:0000256" key="4">
    <source>
        <dbReference type="PROSITE-ProRule" id="PRU00322"/>
    </source>
</evidence>
<evidence type="ECO:0000256" key="1">
    <source>
        <dbReference type="ARBA" id="ARBA00022723"/>
    </source>
</evidence>
<dbReference type="PROSITE" id="PS01358">
    <property type="entry name" value="ZF_RANBP2_1"/>
    <property type="match status" value="1"/>
</dbReference>
<feature type="domain" description="RanBP2-type" evidence="6">
    <location>
        <begin position="5"/>
        <end position="36"/>
    </location>
</feature>
<keyword evidence="1" id="KW-0479">Metal-binding</keyword>
<dbReference type="Gene3D" id="4.10.1060.10">
    <property type="entry name" value="Zinc finger, RanBP2-type"/>
    <property type="match status" value="1"/>
</dbReference>
<evidence type="ECO:0000313" key="8">
    <source>
        <dbReference type="Proteomes" id="UP000000305"/>
    </source>
</evidence>
<dbReference type="PROSITE" id="PS50199">
    <property type="entry name" value="ZF_RANBP2_2"/>
    <property type="match status" value="1"/>
</dbReference>
<dbReference type="EMBL" id="GL733880">
    <property type="protein sequence ID" value="EFX62036.1"/>
    <property type="molecule type" value="Genomic_DNA"/>
</dbReference>
<dbReference type="GO" id="GO:0005634">
    <property type="term" value="C:nucleus"/>
    <property type="evidence" value="ECO:0000318"/>
    <property type="project" value="GO_Central"/>
</dbReference>
<evidence type="ECO:0000256" key="2">
    <source>
        <dbReference type="ARBA" id="ARBA00022771"/>
    </source>
</evidence>
<keyword evidence="2 4" id="KW-0863">Zinc-finger</keyword>
<evidence type="ECO:0000313" key="7">
    <source>
        <dbReference type="EMBL" id="EFX62036.1"/>
    </source>
</evidence>
<feature type="region of interest" description="Disordered" evidence="5">
    <location>
        <begin position="179"/>
        <end position="199"/>
    </location>
</feature>
<dbReference type="InParanoid" id="E9I1U5"/>
<protein>
    <recommendedName>
        <fullName evidence="6">RanBP2-type domain-containing protein</fullName>
    </recommendedName>
</protein>
<keyword evidence="8" id="KW-1185">Reference proteome</keyword>
<dbReference type="InterPro" id="IPR001876">
    <property type="entry name" value="Znf_RanBP2"/>
</dbReference>
<dbReference type="Proteomes" id="UP000000305">
    <property type="component" value="Unassembled WGS sequence"/>
</dbReference>
<reference evidence="7 8" key="1">
    <citation type="journal article" date="2011" name="Science">
        <title>The ecoresponsive genome of Daphnia pulex.</title>
        <authorList>
            <person name="Colbourne J.K."/>
            <person name="Pfrender M.E."/>
            <person name="Gilbert D."/>
            <person name="Thomas W.K."/>
            <person name="Tucker A."/>
            <person name="Oakley T.H."/>
            <person name="Tokishita S."/>
            <person name="Aerts A."/>
            <person name="Arnold G.J."/>
            <person name="Basu M.K."/>
            <person name="Bauer D.J."/>
            <person name="Caceres C.E."/>
            <person name="Carmel L."/>
            <person name="Casola C."/>
            <person name="Choi J.H."/>
            <person name="Detter J.C."/>
            <person name="Dong Q."/>
            <person name="Dusheyko S."/>
            <person name="Eads B.D."/>
            <person name="Frohlich T."/>
            <person name="Geiler-Samerotte K.A."/>
            <person name="Gerlach D."/>
            <person name="Hatcher P."/>
            <person name="Jogdeo S."/>
            <person name="Krijgsveld J."/>
            <person name="Kriventseva E.V."/>
            <person name="Kultz D."/>
            <person name="Laforsch C."/>
            <person name="Lindquist E."/>
            <person name="Lopez J."/>
            <person name="Manak J.R."/>
            <person name="Muller J."/>
            <person name="Pangilinan J."/>
            <person name="Patwardhan R.P."/>
            <person name="Pitluck S."/>
            <person name="Pritham E.J."/>
            <person name="Rechtsteiner A."/>
            <person name="Rho M."/>
            <person name="Rogozin I.B."/>
            <person name="Sakarya O."/>
            <person name="Salamov A."/>
            <person name="Schaack S."/>
            <person name="Shapiro H."/>
            <person name="Shiga Y."/>
            <person name="Skalitzky C."/>
            <person name="Smith Z."/>
            <person name="Souvorov A."/>
            <person name="Sung W."/>
            <person name="Tang Z."/>
            <person name="Tsuchiya D."/>
            <person name="Tu H."/>
            <person name="Vos H."/>
            <person name="Wang M."/>
            <person name="Wolf Y.I."/>
            <person name="Yamagata H."/>
            <person name="Yamada T."/>
            <person name="Ye Y."/>
            <person name="Shaw J.R."/>
            <person name="Andrews J."/>
            <person name="Crease T.J."/>
            <person name="Tang H."/>
            <person name="Lucas S.M."/>
            <person name="Robertson H.M."/>
            <person name="Bork P."/>
            <person name="Koonin E.V."/>
            <person name="Zdobnov E.M."/>
            <person name="Grigoriev I.V."/>
            <person name="Lynch M."/>
            <person name="Boore J.L."/>
        </authorList>
    </citation>
    <scope>NUCLEOTIDE SEQUENCE [LARGE SCALE GENOMIC DNA]</scope>
</reference>
<evidence type="ECO:0000256" key="5">
    <source>
        <dbReference type="SAM" id="MobiDB-lite"/>
    </source>
</evidence>
<dbReference type="HOGENOM" id="CLU_1373469_0_0_1"/>
<evidence type="ECO:0000256" key="3">
    <source>
        <dbReference type="ARBA" id="ARBA00022833"/>
    </source>
</evidence>
<gene>
    <name evidence="7" type="ORF">DAPPUDRAFT_337578</name>
</gene>